<evidence type="ECO:0000313" key="1">
    <source>
        <dbReference type="EMBL" id="KAK6946455.1"/>
    </source>
</evidence>
<dbReference type="PANTHER" id="PTHR23421">
    <property type="entry name" value="BETA-GALACTOSIDASE RELATED"/>
    <property type="match status" value="1"/>
</dbReference>
<dbReference type="Proteomes" id="UP001370490">
    <property type="component" value="Unassembled WGS sequence"/>
</dbReference>
<accession>A0AAN8ZV92</accession>
<sequence>MTQETIPIVQSIPMQERQPLELHSLLKDITDYGWYATMIELGQEDLPWRKLGSDHGIQASKHFVLKKPVKLKIEVNHIALLGSLVGLPISKSNNVYLERRLPGVHDMQIQGLNTGTIDLTLNGWGHKVGLDGERVPLFTEEGSQKAKWYHIPRAFLKEKKNLFVLLEEAGGNRGKIQRTTDKFETVAVELKPQARLNCPHDQPYRLGKNTCKVPADPALFTNVKEFCLGVPKTFAIHVSYAHARKKH</sequence>
<dbReference type="EMBL" id="JBAMMX010000002">
    <property type="protein sequence ID" value="KAK6946455.1"/>
    <property type="molecule type" value="Genomic_DNA"/>
</dbReference>
<proteinExistence type="predicted"/>
<organism evidence="1 2">
    <name type="scientific">Dillenia turbinata</name>
    <dbReference type="NCBI Taxonomy" id="194707"/>
    <lineage>
        <taxon>Eukaryota</taxon>
        <taxon>Viridiplantae</taxon>
        <taxon>Streptophyta</taxon>
        <taxon>Embryophyta</taxon>
        <taxon>Tracheophyta</taxon>
        <taxon>Spermatophyta</taxon>
        <taxon>Magnoliopsida</taxon>
        <taxon>eudicotyledons</taxon>
        <taxon>Gunneridae</taxon>
        <taxon>Pentapetalae</taxon>
        <taxon>Dilleniales</taxon>
        <taxon>Dilleniaceae</taxon>
        <taxon>Dillenia</taxon>
    </lineage>
</organism>
<evidence type="ECO:0000313" key="2">
    <source>
        <dbReference type="Proteomes" id="UP001370490"/>
    </source>
</evidence>
<dbReference type="GO" id="GO:0004553">
    <property type="term" value="F:hydrolase activity, hydrolyzing O-glycosyl compounds"/>
    <property type="evidence" value="ECO:0007669"/>
    <property type="project" value="InterPro"/>
</dbReference>
<protein>
    <submittedName>
        <fullName evidence="1">Uncharacterized protein</fullName>
    </submittedName>
</protein>
<name>A0AAN8ZV92_9MAGN</name>
<dbReference type="GO" id="GO:0005975">
    <property type="term" value="P:carbohydrate metabolic process"/>
    <property type="evidence" value="ECO:0007669"/>
    <property type="project" value="InterPro"/>
</dbReference>
<comment type="caution">
    <text evidence="1">The sequence shown here is derived from an EMBL/GenBank/DDBJ whole genome shotgun (WGS) entry which is preliminary data.</text>
</comment>
<dbReference type="AlphaFoldDB" id="A0AAN8ZV92"/>
<reference evidence="1 2" key="1">
    <citation type="submission" date="2023-12" db="EMBL/GenBank/DDBJ databases">
        <title>A high-quality genome assembly for Dillenia turbinata (Dilleniales).</title>
        <authorList>
            <person name="Chanderbali A."/>
        </authorList>
    </citation>
    <scope>NUCLEOTIDE SEQUENCE [LARGE SCALE GENOMIC DNA]</scope>
    <source>
        <strain evidence="1">LSX21</strain>
        <tissue evidence="1">Leaf</tissue>
    </source>
</reference>
<dbReference type="InterPro" id="IPR001944">
    <property type="entry name" value="Glycoside_Hdrlase_35"/>
</dbReference>
<gene>
    <name evidence="1" type="ORF">RJ641_013999</name>
</gene>
<keyword evidence="2" id="KW-1185">Reference proteome</keyword>